<dbReference type="OrthoDB" id="2341808at2759"/>
<sequence>MNKTRQKSDDSESSFISIPYKLQEENIILSQSQSHSEHISAISNRKANYVDSMSHLTNQQYNDLNFKAPGHHLFSILTNSYPQQASSANANDMASLHYPCQYDPITLMQPQQQISQTIYSQDKAQRAVHCNKFFYRPYNDFLNYHIKCEKVSLQLLNNSMQSKANEYIFYYQQQNNNQIYQISCEIASSNYLNKKFYGIEIEPNMEQKQLVFTSDQQENLKFYLSQYLGNYLFN</sequence>
<evidence type="ECO:0000313" key="2">
    <source>
        <dbReference type="Proteomes" id="UP000022910"/>
    </source>
</evidence>
<gene>
    <name evidence="1" type="ORF">RirG_259070</name>
</gene>
<keyword evidence="2" id="KW-1185">Reference proteome</keyword>
<organism evidence="1 2">
    <name type="scientific">Rhizophagus irregularis (strain DAOM 197198w)</name>
    <name type="common">Glomus intraradices</name>
    <dbReference type="NCBI Taxonomy" id="1432141"/>
    <lineage>
        <taxon>Eukaryota</taxon>
        <taxon>Fungi</taxon>
        <taxon>Fungi incertae sedis</taxon>
        <taxon>Mucoromycota</taxon>
        <taxon>Glomeromycotina</taxon>
        <taxon>Glomeromycetes</taxon>
        <taxon>Glomerales</taxon>
        <taxon>Glomeraceae</taxon>
        <taxon>Rhizophagus</taxon>
    </lineage>
</organism>
<name>A0A015JX75_RHIIW</name>
<dbReference type="EMBL" id="JEMT01029620">
    <property type="protein sequence ID" value="EXX51746.1"/>
    <property type="molecule type" value="Genomic_DNA"/>
</dbReference>
<comment type="caution">
    <text evidence="1">The sequence shown here is derived from an EMBL/GenBank/DDBJ whole genome shotgun (WGS) entry which is preliminary data.</text>
</comment>
<reference evidence="1 2" key="1">
    <citation type="submission" date="2014-02" db="EMBL/GenBank/DDBJ databases">
        <title>Single nucleus genome sequencing reveals high similarity among nuclei of an endomycorrhizal fungus.</title>
        <authorList>
            <person name="Lin K."/>
            <person name="Geurts R."/>
            <person name="Zhang Z."/>
            <person name="Limpens E."/>
            <person name="Saunders D.G."/>
            <person name="Mu D."/>
            <person name="Pang E."/>
            <person name="Cao H."/>
            <person name="Cha H."/>
            <person name="Lin T."/>
            <person name="Zhou Q."/>
            <person name="Shang Y."/>
            <person name="Li Y."/>
            <person name="Ivanov S."/>
            <person name="Sharma T."/>
            <person name="Velzen R.V."/>
            <person name="Ruijter N.D."/>
            <person name="Aanen D.K."/>
            <person name="Win J."/>
            <person name="Kamoun S."/>
            <person name="Bisseling T."/>
            <person name="Huang S."/>
        </authorList>
    </citation>
    <scope>NUCLEOTIDE SEQUENCE [LARGE SCALE GENOMIC DNA]</scope>
    <source>
        <strain evidence="2">DAOM197198w</strain>
    </source>
</reference>
<dbReference type="Proteomes" id="UP000022910">
    <property type="component" value="Unassembled WGS sequence"/>
</dbReference>
<proteinExistence type="predicted"/>
<dbReference type="HOGENOM" id="CLU_1185570_0_0_1"/>
<accession>A0A015JX75</accession>
<dbReference type="AlphaFoldDB" id="A0A015JX75"/>
<protein>
    <submittedName>
        <fullName evidence="1">Uncharacterized protein</fullName>
    </submittedName>
</protein>
<evidence type="ECO:0000313" key="1">
    <source>
        <dbReference type="EMBL" id="EXX51746.1"/>
    </source>
</evidence>